<dbReference type="OrthoDB" id="2803068at2759"/>
<accession>A0A9P5P750</accession>
<keyword evidence="2" id="KW-1185">Reference proteome</keyword>
<reference evidence="1" key="1">
    <citation type="submission" date="2020-11" db="EMBL/GenBank/DDBJ databases">
        <authorList>
            <consortium name="DOE Joint Genome Institute"/>
            <person name="Ahrendt S."/>
            <person name="Riley R."/>
            <person name="Andreopoulos W."/>
            <person name="Labutti K."/>
            <person name="Pangilinan J."/>
            <person name="Ruiz-Duenas F.J."/>
            <person name="Barrasa J.M."/>
            <person name="Sanchez-Garcia M."/>
            <person name="Camarero S."/>
            <person name="Miyauchi S."/>
            <person name="Serrano A."/>
            <person name="Linde D."/>
            <person name="Babiker R."/>
            <person name="Drula E."/>
            <person name="Ayuso-Fernandez I."/>
            <person name="Pacheco R."/>
            <person name="Padilla G."/>
            <person name="Ferreira P."/>
            <person name="Barriuso J."/>
            <person name="Kellner H."/>
            <person name="Castanera R."/>
            <person name="Alfaro M."/>
            <person name="Ramirez L."/>
            <person name="Pisabarro A.G."/>
            <person name="Kuo A."/>
            <person name="Tritt A."/>
            <person name="Lipzen A."/>
            <person name="He G."/>
            <person name="Yan M."/>
            <person name="Ng V."/>
            <person name="Cullen D."/>
            <person name="Martin F."/>
            <person name="Rosso M.-N."/>
            <person name="Henrissat B."/>
            <person name="Hibbett D."/>
            <person name="Martinez A.T."/>
            <person name="Grigoriev I.V."/>
        </authorList>
    </citation>
    <scope>NUCLEOTIDE SEQUENCE</scope>
    <source>
        <strain evidence="1">AH 40177</strain>
    </source>
</reference>
<comment type="caution">
    <text evidence="1">The sequence shown here is derived from an EMBL/GenBank/DDBJ whole genome shotgun (WGS) entry which is preliminary data.</text>
</comment>
<dbReference type="AlphaFoldDB" id="A0A9P5P750"/>
<dbReference type="Proteomes" id="UP000772434">
    <property type="component" value="Unassembled WGS sequence"/>
</dbReference>
<evidence type="ECO:0000313" key="1">
    <source>
        <dbReference type="EMBL" id="KAF9045837.1"/>
    </source>
</evidence>
<protein>
    <submittedName>
        <fullName evidence="1">Uncharacterized protein</fullName>
    </submittedName>
</protein>
<gene>
    <name evidence="1" type="ORF">BDP27DRAFT_1346572</name>
</gene>
<proteinExistence type="predicted"/>
<evidence type="ECO:0000313" key="2">
    <source>
        <dbReference type="Proteomes" id="UP000772434"/>
    </source>
</evidence>
<name>A0A9P5P750_9AGAR</name>
<organism evidence="1 2">
    <name type="scientific">Rhodocollybia butyracea</name>
    <dbReference type="NCBI Taxonomy" id="206335"/>
    <lineage>
        <taxon>Eukaryota</taxon>
        <taxon>Fungi</taxon>
        <taxon>Dikarya</taxon>
        <taxon>Basidiomycota</taxon>
        <taxon>Agaricomycotina</taxon>
        <taxon>Agaricomycetes</taxon>
        <taxon>Agaricomycetidae</taxon>
        <taxon>Agaricales</taxon>
        <taxon>Marasmiineae</taxon>
        <taxon>Omphalotaceae</taxon>
        <taxon>Rhodocollybia</taxon>
    </lineage>
</organism>
<dbReference type="EMBL" id="JADNRY010000514">
    <property type="protein sequence ID" value="KAF9045837.1"/>
    <property type="molecule type" value="Genomic_DNA"/>
</dbReference>
<sequence>MSERLISPNVAGRSRLEEGVLRVAQIFRALRVCLKRSSLVLHRSVSYSTPFITPFSVSSSHRPDYSDKAVFRAHSIIKFTHNILEALEPPKHQSFFSVRRSEIGLHIVVMDLRQPNVLLLPEGGFNLIDFDWCGELGKAVYPADILLDDTLGDRHEGTQRHGLSKRTRCLYVQVPHWF</sequence>